<dbReference type="InterPro" id="IPR012340">
    <property type="entry name" value="NA-bd_OB-fold"/>
</dbReference>
<feature type="domain" description="S1 motif" evidence="2">
    <location>
        <begin position="319"/>
        <end position="388"/>
    </location>
</feature>
<reference evidence="3" key="1">
    <citation type="journal article" date="2021" name="PeerJ">
        <title>Extensive microbial diversity within the chicken gut microbiome revealed by metagenomics and culture.</title>
        <authorList>
            <person name="Gilroy R."/>
            <person name="Ravi A."/>
            <person name="Getino M."/>
            <person name="Pursley I."/>
            <person name="Horton D.L."/>
            <person name="Alikhan N.F."/>
            <person name="Baker D."/>
            <person name="Gharbi K."/>
            <person name="Hall N."/>
            <person name="Watson M."/>
            <person name="Adriaenssens E.M."/>
            <person name="Foster-Nyarko E."/>
            <person name="Jarju S."/>
            <person name="Secka A."/>
            <person name="Antonio M."/>
            <person name="Oren A."/>
            <person name="Chaudhuri R.R."/>
            <person name="La Ragione R."/>
            <person name="Hildebrand F."/>
            <person name="Pallen M.J."/>
        </authorList>
    </citation>
    <scope>NUCLEOTIDE SEQUENCE</scope>
    <source>
        <strain evidence="3">CHK179-5677</strain>
    </source>
</reference>
<protein>
    <submittedName>
        <fullName evidence="3">S1 RNA-binding domain-containing protein</fullName>
    </submittedName>
</protein>
<evidence type="ECO:0000313" key="4">
    <source>
        <dbReference type="Proteomes" id="UP000760668"/>
    </source>
</evidence>
<dbReference type="RefSeq" id="WP_304247275.1">
    <property type="nucleotide sequence ID" value="NZ_DYUC01000011.1"/>
</dbReference>
<proteinExistence type="predicted"/>
<dbReference type="CDD" id="cd00164">
    <property type="entry name" value="S1_like"/>
    <property type="match status" value="1"/>
</dbReference>
<comment type="caution">
    <text evidence="3">The sequence shown here is derived from an EMBL/GenBank/DDBJ whole genome shotgun (WGS) entry which is preliminary data.</text>
</comment>
<feature type="region of interest" description="Disordered" evidence="1">
    <location>
        <begin position="1"/>
        <end position="139"/>
    </location>
</feature>
<reference evidence="3" key="2">
    <citation type="submission" date="2021-09" db="EMBL/GenBank/DDBJ databases">
        <authorList>
            <person name="Gilroy R."/>
        </authorList>
    </citation>
    <scope>NUCLEOTIDE SEQUENCE</scope>
    <source>
        <strain evidence="3">CHK179-5677</strain>
    </source>
</reference>
<organism evidence="3 4">
    <name type="scientific">Pseudoflavonifractor capillosus</name>
    <dbReference type="NCBI Taxonomy" id="106588"/>
    <lineage>
        <taxon>Bacteria</taxon>
        <taxon>Bacillati</taxon>
        <taxon>Bacillota</taxon>
        <taxon>Clostridia</taxon>
        <taxon>Eubacteriales</taxon>
        <taxon>Oscillospiraceae</taxon>
        <taxon>Pseudoflavonifractor</taxon>
    </lineage>
</organism>
<dbReference type="Proteomes" id="UP000760668">
    <property type="component" value="Unassembled WGS sequence"/>
</dbReference>
<feature type="region of interest" description="Disordered" evidence="1">
    <location>
        <begin position="151"/>
        <end position="176"/>
    </location>
</feature>
<evidence type="ECO:0000313" key="3">
    <source>
        <dbReference type="EMBL" id="HJG85655.1"/>
    </source>
</evidence>
<gene>
    <name evidence="3" type="ORF">K8V01_01290</name>
</gene>
<sequence length="475" mass="52440">MAKRKTTVPPDEKDLESVGTEVLPPAEDAAPAEEDMAAAPDPSREIPVSPDEDSGLAGEGSPDGDAAQEDALLEEFDLSRADSPPSGEEFQTAPEEQQAAEDETYGGILQELGGSAPDGEEPLTLEQSDAPQSETEGFSEDDLMLLSEEGASSAEDPAPLADRPVRPAPADPRRNRILTIDARDEIQTEAEREATIWHEIQNSYRTRRILTGSLDGVEKTESGLTLAVVNYKGFRVAIPVKEMMLYTGKMPSGREFMELMDRLHRILNSRLGAEIDFVVKGYDNDTRSVVASRRDAMLRKRQTFYMDTDELGEHLIYEGRVVQARVVAVAEKVIRVEVFGVECSIVARGLSWEWIGNAREHFSVGDRILVRVLRIQREDLEHITIQVDARSVSATTSHDNLKKCMPQCRYAGRVTDVRNGVVFIRLNNGVNAIAHSCYDLRAPGKSDDVSFAVTRLDEEQGVAVGIITRIIKQHL</sequence>
<dbReference type="InterPro" id="IPR003029">
    <property type="entry name" value="S1_domain"/>
</dbReference>
<dbReference type="SMART" id="SM00316">
    <property type="entry name" value="S1"/>
    <property type="match status" value="2"/>
</dbReference>
<dbReference type="GO" id="GO:0003676">
    <property type="term" value="F:nucleic acid binding"/>
    <property type="evidence" value="ECO:0007669"/>
    <property type="project" value="InterPro"/>
</dbReference>
<evidence type="ECO:0000256" key="1">
    <source>
        <dbReference type="SAM" id="MobiDB-lite"/>
    </source>
</evidence>
<dbReference type="EMBL" id="DYUC01000011">
    <property type="protein sequence ID" value="HJG85655.1"/>
    <property type="molecule type" value="Genomic_DNA"/>
</dbReference>
<accession>A0A921SR78</accession>
<feature type="compositionally biased region" description="Acidic residues" evidence="1">
    <location>
        <begin position="66"/>
        <end position="76"/>
    </location>
</feature>
<dbReference type="SUPFAM" id="SSF50249">
    <property type="entry name" value="Nucleic acid-binding proteins"/>
    <property type="match status" value="1"/>
</dbReference>
<name>A0A921SR78_9FIRM</name>
<dbReference type="Pfam" id="PF00575">
    <property type="entry name" value="S1"/>
    <property type="match status" value="1"/>
</dbReference>
<dbReference type="AlphaFoldDB" id="A0A921SR78"/>
<dbReference type="PROSITE" id="PS50126">
    <property type="entry name" value="S1"/>
    <property type="match status" value="1"/>
</dbReference>
<evidence type="ECO:0000259" key="2">
    <source>
        <dbReference type="PROSITE" id="PS50126"/>
    </source>
</evidence>
<dbReference type="Gene3D" id="2.40.50.140">
    <property type="entry name" value="Nucleic acid-binding proteins"/>
    <property type="match status" value="1"/>
</dbReference>
<feature type="compositionally biased region" description="Polar residues" evidence="1">
    <location>
        <begin position="125"/>
        <end position="136"/>
    </location>
</feature>